<proteinExistence type="predicted"/>
<dbReference type="GO" id="GO:0031152">
    <property type="term" value="P:aggregation involved in sorocarp development"/>
    <property type="evidence" value="ECO:0007669"/>
    <property type="project" value="EnsemblProtists"/>
</dbReference>
<dbReference type="GO" id="GO:0016477">
    <property type="term" value="P:cell migration"/>
    <property type="evidence" value="ECO:0007669"/>
    <property type="project" value="EnsemblProtists"/>
</dbReference>
<dbReference type="VEuPathDB" id="AmoebaDB:DICPUDRAFT_36779"/>
<evidence type="ECO:0000313" key="2">
    <source>
        <dbReference type="EMBL" id="EGC33379.1"/>
    </source>
</evidence>
<dbReference type="eggNOG" id="ENOG502RGRR">
    <property type="taxonomic scope" value="Eukaryota"/>
</dbReference>
<evidence type="ECO:0000313" key="3">
    <source>
        <dbReference type="Proteomes" id="UP000001064"/>
    </source>
</evidence>
<dbReference type="FunCoup" id="F0ZRP7">
    <property type="interactions" value="43"/>
</dbReference>
<dbReference type="OrthoDB" id="18037at2759"/>
<gene>
    <name evidence="2" type="ORF">DICPUDRAFT_36779</name>
</gene>
<dbReference type="OMA" id="YFIGIQD"/>
<dbReference type="InParanoid" id="F0ZRP7"/>
<dbReference type="EMBL" id="GL871144">
    <property type="protein sequence ID" value="EGC33379.1"/>
    <property type="molecule type" value="Genomic_DNA"/>
</dbReference>
<evidence type="ECO:0000256" key="1">
    <source>
        <dbReference type="SAM" id="Coils"/>
    </source>
</evidence>
<protein>
    <submittedName>
        <fullName evidence="2">Uncharacterized protein</fullName>
    </submittedName>
</protein>
<keyword evidence="3" id="KW-1185">Reference proteome</keyword>
<dbReference type="KEGG" id="dpp:DICPUDRAFT_36779"/>
<dbReference type="AlphaFoldDB" id="F0ZRP7"/>
<dbReference type="RefSeq" id="XP_003290087.1">
    <property type="nucleotide sequence ID" value="XM_003290039.1"/>
</dbReference>
<organism evidence="2 3">
    <name type="scientific">Dictyostelium purpureum</name>
    <name type="common">Slime mold</name>
    <dbReference type="NCBI Taxonomy" id="5786"/>
    <lineage>
        <taxon>Eukaryota</taxon>
        <taxon>Amoebozoa</taxon>
        <taxon>Evosea</taxon>
        <taxon>Eumycetozoa</taxon>
        <taxon>Dictyostelia</taxon>
        <taxon>Dictyosteliales</taxon>
        <taxon>Dictyosteliaceae</taxon>
        <taxon>Dictyostelium</taxon>
    </lineage>
</organism>
<reference evidence="3" key="1">
    <citation type="journal article" date="2011" name="Genome Biol.">
        <title>Comparative genomics of the social amoebae Dictyostelium discoideum and Dictyostelium purpureum.</title>
        <authorList>
            <consortium name="US DOE Joint Genome Institute (JGI-PGF)"/>
            <person name="Sucgang R."/>
            <person name="Kuo A."/>
            <person name="Tian X."/>
            <person name="Salerno W."/>
            <person name="Parikh A."/>
            <person name="Feasley C.L."/>
            <person name="Dalin E."/>
            <person name="Tu H."/>
            <person name="Huang E."/>
            <person name="Barry K."/>
            <person name="Lindquist E."/>
            <person name="Shapiro H."/>
            <person name="Bruce D."/>
            <person name="Schmutz J."/>
            <person name="Salamov A."/>
            <person name="Fey P."/>
            <person name="Gaudet P."/>
            <person name="Anjard C."/>
            <person name="Babu M.M."/>
            <person name="Basu S."/>
            <person name="Bushmanova Y."/>
            <person name="van der Wel H."/>
            <person name="Katoh-Kurasawa M."/>
            <person name="Dinh C."/>
            <person name="Coutinho P.M."/>
            <person name="Saito T."/>
            <person name="Elias M."/>
            <person name="Schaap P."/>
            <person name="Kay R.R."/>
            <person name="Henrissat B."/>
            <person name="Eichinger L."/>
            <person name="Rivero F."/>
            <person name="Putnam N.H."/>
            <person name="West C.M."/>
            <person name="Loomis W.F."/>
            <person name="Chisholm R.L."/>
            <person name="Shaulsky G."/>
            <person name="Strassmann J.E."/>
            <person name="Queller D.C."/>
            <person name="Kuspa A."/>
            <person name="Grigoriev I.V."/>
        </authorList>
    </citation>
    <scope>NUCLEOTIDE SEQUENCE [LARGE SCALE GENOMIC DNA]</scope>
    <source>
        <strain evidence="3">QSDP1</strain>
    </source>
</reference>
<dbReference type="STRING" id="5786.F0ZRP7"/>
<dbReference type="GO" id="GO:0005739">
    <property type="term" value="C:mitochondrion"/>
    <property type="evidence" value="ECO:0007669"/>
    <property type="project" value="EnsemblProtists"/>
</dbReference>
<name>F0ZRP7_DICPU</name>
<dbReference type="GeneID" id="10504443"/>
<feature type="coiled-coil region" evidence="1">
    <location>
        <begin position="37"/>
        <end position="64"/>
    </location>
</feature>
<sequence length="763" mass="89135">MIKNHITILNNLKNINRFYTTNKSSYTVKGLNIKNRNELLNLTNEQLSNSLINLKNETDTLLKERPEILKDLSKFLNLNENTFKKSDNTISPFTLRCYLLAANQGITFYHHELRKHVTPYDDYERMKRKELVDKLSNDEINNSKKSGNKGISMEREMEIVREQQEEQKHFESEVAKSTQWSNGQLTIQPISDSFYQDDVFASFNPYEPIETNSQIFQVTNRLSKFYWREDITKWDMFIGSKMNQIIPQFQYHILENIFKNIDSSKGMEIASQQLKDSIQFILNEINIVDTELFKKLNSQLKESSIQQSFDFSKANNEVDFKKIINNSIIDGLIYMKSHHYRVTSDPFITFFNILKENIDYFSSLEKYKEFLEKLLDTILFETIVFDPNARLLEREYKVKLDILSREANRQFKVYYNYNTSPDPERFEESDLRKLSHLCKAVQKKNTTDFIQESKRNLSKEVLSNGIKSLLPFPNQQNPLSQINGTTLSVTQLLEGLYSCIPSTLALLDYSITNSSKENNLFNTSSGKLEGITSVDDIVDRFSKSKHISNRASLPKRFLDFIENELNVPSIYRLLIDLEEKIIDLTSQETISNQVSPLENWVGGMSIELEDNLEEDDAASFNIIPSNNFKLYKINNHLLSQLHKTFSEDIDLQIQDMEMTTRNKKIFEKQLKQFKDNISKLIIDSINSNEPTLYFIGIQDDQVYTMEIQNEWESIWNTLLNYPNGISLNEFLSIIYSNKKIDQSFFSTLTDLNKFGIVGLFPKF</sequence>
<dbReference type="Proteomes" id="UP000001064">
    <property type="component" value="Unassembled WGS sequence"/>
</dbReference>
<keyword evidence="1" id="KW-0175">Coiled coil</keyword>
<accession>F0ZRP7</accession>
<dbReference type="GO" id="GO:0140582">
    <property type="term" value="P:adenylate cyclase-activating G protein-coupled cAMP receptor signaling pathway"/>
    <property type="evidence" value="ECO:0007669"/>
    <property type="project" value="EnsemblProtists"/>
</dbReference>